<proteinExistence type="predicted"/>
<gene>
    <name evidence="2" type="ORF">DKT77_02555</name>
</gene>
<comment type="caution">
    <text evidence="2">The sequence shown here is derived from an EMBL/GenBank/DDBJ whole genome shotgun (WGS) entry which is preliminary data.</text>
</comment>
<accession>A0A2V2LFI2</accession>
<protein>
    <recommendedName>
        <fullName evidence="4">Porin</fullName>
    </recommendedName>
</protein>
<evidence type="ECO:0008006" key="4">
    <source>
        <dbReference type="Google" id="ProtNLM"/>
    </source>
</evidence>
<keyword evidence="1" id="KW-0732">Signal</keyword>
<evidence type="ECO:0000313" key="3">
    <source>
        <dbReference type="Proteomes" id="UP000245680"/>
    </source>
</evidence>
<keyword evidence="3" id="KW-1185">Reference proteome</keyword>
<dbReference type="OrthoDB" id="7832443at2"/>
<dbReference type="EMBL" id="QGKU01000010">
    <property type="protein sequence ID" value="PWR04195.1"/>
    <property type="molecule type" value="Genomic_DNA"/>
</dbReference>
<evidence type="ECO:0000256" key="1">
    <source>
        <dbReference type="SAM" id="SignalP"/>
    </source>
</evidence>
<feature type="chain" id="PRO_5016133669" description="Porin" evidence="1">
    <location>
        <begin position="22"/>
        <end position="254"/>
    </location>
</feature>
<dbReference type="Proteomes" id="UP000245680">
    <property type="component" value="Unassembled WGS sequence"/>
</dbReference>
<dbReference type="AlphaFoldDB" id="A0A2V2LFI2"/>
<organism evidence="2 3">
    <name type="scientific">Meridianimarinicoccus roseus</name>
    <dbReference type="NCBI Taxonomy" id="2072018"/>
    <lineage>
        <taxon>Bacteria</taxon>
        <taxon>Pseudomonadati</taxon>
        <taxon>Pseudomonadota</taxon>
        <taxon>Alphaproteobacteria</taxon>
        <taxon>Rhodobacterales</taxon>
        <taxon>Paracoccaceae</taxon>
        <taxon>Meridianimarinicoccus</taxon>
    </lineage>
</organism>
<name>A0A2V2LFI2_9RHOB</name>
<sequence length="254" mass="27204">MRKAVFIMAALAAVGSAPVMAQGTQFDAALAYTARDEIVLPGQTEKIDNDIARLTAGLSWGAGDGRMRAALELGFGNNNNWNGDYPANYGGELVFARKVGNQRYGLGARLRTLEDLSTTTEIAYAIEHIGNSLDLRGLVGMQLIADETKVPGRDASGFFVQGEATVYASDSLALSAGLLADSDGEAYGAGVEYRPSGWGMSFFLEYSEAFDDYRGFASYDEFAGGIRIVPGTSSLKSQRQGGLGRIMQRYMEAQ</sequence>
<dbReference type="RefSeq" id="WP_109810180.1">
    <property type="nucleotide sequence ID" value="NZ_QGKU01000010.1"/>
</dbReference>
<evidence type="ECO:0000313" key="2">
    <source>
        <dbReference type="EMBL" id="PWR04195.1"/>
    </source>
</evidence>
<feature type="signal peptide" evidence="1">
    <location>
        <begin position="1"/>
        <end position="21"/>
    </location>
</feature>
<reference evidence="2 3" key="1">
    <citation type="submission" date="2018-05" db="EMBL/GenBank/DDBJ databases">
        <title>Rhodobacteraceae gen. nov., sp. nov. isolated from sea water.</title>
        <authorList>
            <person name="Ren Y."/>
        </authorList>
    </citation>
    <scope>NUCLEOTIDE SEQUENCE [LARGE SCALE GENOMIC DNA]</scope>
    <source>
        <strain evidence="2 3">TG-679</strain>
    </source>
</reference>